<dbReference type="Gene3D" id="1.10.1130.10">
    <property type="entry name" value="Flavocytochrome C3, Chain A"/>
    <property type="match status" value="1"/>
</dbReference>
<dbReference type="Pfam" id="PF13435">
    <property type="entry name" value="Cytochrome_C554"/>
    <property type="match status" value="1"/>
</dbReference>
<dbReference type="InterPro" id="IPR029052">
    <property type="entry name" value="Metallo-depent_PP-like"/>
</dbReference>
<dbReference type="InterPro" id="IPR006179">
    <property type="entry name" value="5_nucleotidase/apyrase"/>
</dbReference>
<protein>
    <submittedName>
        <fullName evidence="4">Perchlorate reductase subunit gamma</fullName>
    </submittedName>
</protein>
<sequence length="526" mass="58508" precursor="true">MTWKRWQVMPLLIVASAACAACLSSCGSDDDPSQVDTTSTTPKKDNKPSYPPPAPIFEGWEKPEFVLCVTGETHGYLEPCGCSETQSGGLSRRADLFRQIDEKEWPRAELDLGGSLKRTRRQSQIKFEILLDAMQQMGYAAMGLGPEELRLDPGYLLSLDTEDQLPLLGANVVLFGSEELTMPKRHFTTKVADKTIGVISIVGDAYRNEIVPPANDGVAPDVDITNAHAAVTKQLAALTDENAAKPDLLVLLSHAPLDESRAFAEAFPQFDVVVSAGGYEDPDNKAEQIGESKTMFITVGHKGKHIGVIGYYPEAEQKLKFELIELDNQRFHETPAMTDVMRRYQERLHDEQIVQNLKPVAHESGARFVGVDQCKDCHTKAFAKWSTTRHSHAYDSLSKGREGQEEGWISRVHDPECLACHVTGWNPQQVFPYESGFVDADSTPQLKGQQCENCHGPGSIHADLENQRVAGDLPPQDEELISWRKNMHLDQGIAEKQLCNQCHDLDNSPKFDFAEYWKKVAHPGRD</sequence>
<dbReference type="SUPFAM" id="SSF56300">
    <property type="entry name" value="Metallo-dependent phosphatases"/>
    <property type="match status" value="1"/>
</dbReference>
<evidence type="ECO:0000256" key="2">
    <source>
        <dbReference type="SAM" id="SignalP"/>
    </source>
</evidence>
<dbReference type="RefSeq" id="WP_145378990.1">
    <property type="nucleotide sequence ID" value="NZ_CP036276.1"/>
</dbReference>
<evidence type="ECO:0000259" key="3">
    <source>
        <dbReference type="Pfam" id="PF13435"/>
    </source>
</evidence>
<keyword evidence="2" id="KW-0732">Signal</keyword>
<dbReference type="GO" id="GO:0016787">
    <property type="term" value="F:hydrolase activity"/>
    <property type="evidence" value="ECO:0007669"/>
    <property type="project" value="InterPro"/>
</dbReference>
<dbReference type="InterPro" id="IPR036280">
    <property type="entry name" value="Multihaem_cyt_sf"/>
</dbReference>
<dbReference type="PROSITE" id="PS51257">
    <property type="entry name" value="PROKAR_LIPOPROTEIN"/>
    <property type="match status" value="1"/>
</dbReference>
<accession>A0A517ZVH4</accession>
<feature type="domain" description="Cytochrome c-552/4" evidence="3">
    <location>
        <begin position="373"/>
        <end position="456"/>
    </location>
</feature>
<dbReference type="KEGG" id="sdyn:Mal52_50050"/>
<proteinExistence type="predicted"/>
<dbReference type="EMBL" id="CP036276">
    <property type="protein sequence ID" value="QDU46484.1"/>
    <property type="molecule type" value="Genomic_DNA"/>
</dbReference>
<feature type="signal peptide" evidence="2">
    <location>
        <begin position="1"/>
        <end position="20"/>
    </location>
</feature>
<name>A0A517ZVH4_9PLAN</name>
<evidence type="ECO:0000256" key="1">
    <source>
        <dbReference type="SAM" id="MobiDB-lite"/>
    </source>
</evidence>
<dbReference type="AlphaFoldDB" id="A0A517ZVH4"/>
<dbReference type="Proteomes" id="UP000319383">
    <property type="component" value="Chromosome"/>
</dbReference>
<organism evidence="4 5">
    <name type="scientific">Symmachiella dynata</name>
    <dbReference type="NCBI Taxonomy" id="2527995"/>
    <lineage>
        <taxon>Bacteria</taxon>
        <taxon>Pseudomonadati</taxon>
        <taxon>Planctomycetota</taxon>
        <taxon>Planctomycetia</taxon>
        <taxon>Planctomycetales</taxon>
        <taxon>Planctomycetaceae</taxon>
        <taxon>Symmachiella</taxon>
    </lineage>
</organism>
<feature type="chain" id="PRO_5022234461" evidence="2">
    <location>
        <begin position="21"/>
        <end position="526"/>
    </location>
</feature>
<dbReference type="SUPFAM" id="SSF48695">
    <property type="entry name" value="Multiheme cytochromes"/>
    <property type="match status" value="1"/>
</dbReference>
<evidence type="ECO:0000313" key="5">
    <source>
        <dbReference type="Proteomes" id="UP000319383"/>
    </source>
</evidence>
<dbReference type="Gene3D" id="3.60.21.10">
    <property type="match status" value="1"/>
</dbReference>
<keyword evidence="5" id="KW-1185">Reference proteome</keyword>
<dbReference type="PANTHER" id="PTHR11575">
    <property type="entry name" value="5'-NUCLEOTIDASE-RELATED"/>
    <property type="match status" value="1"/>
</dbReference>
<reference evidence="4 5" key="1">
    <citation type="submission" date="2019-02" db="EMBL/GenBank/DDBJ databases">
        <title>Deep-cultivation of Planctomycetes and their phenomic and genomic characterization uncovers novel biology.</title>
        <authorList>
            <person name="Wiegand S."/>
            <person name="Jogler M."/>
            <person name="Boedeker C."/>
            <person name="Pinto D."/>
            <person name="Vollmers J."/>
            <person name="Rivas-Marin E."/>
            <person name="Kohn T."/>
            <person name="Peeters S.H."/>
            <person name="Heuer A."/>
            <person name="Rast P."/>
            <person name="Oberbeckmann S."/>
            <person name="Bunk B."/>
            <person name="Jeske O."/>
            <person name="Meyerdierks A."/>
            <person name="Storesund J.E."/>
            <person name="Kallscheuer N."/>
            <person name="Luecker S."/>
            <person name="Lage O.M."/>
            <person name="Pohl T."/>
            <person name="Merkel B.J."/>
            <person name="Hornburger P."/>
            <person name="Mueller R.-W."/>
            <person name="Bruemmer F."/>
            <person name="Labrenz M."/>
            <person name="Spormann A.M."/>
            <person name="Op den Camp H."/>
            <person name="Overmann J."/>
            <person name="Amann R."/>
            <person name="Jetten M.S.M."/>
            <person name="Mascher T."/>
            <person name="Medema M.H."/>
            <person name="Devos D.P."/>
            <person name="Kaster A.-K."/>
            <person name="Ovreas L."/>
            <person name="Rohde M."/>
            <person name="Galperin M.Y."/>
            <person name="Jogler C."/>
        </authorList>
    </citation>
    <scope>NUCLEOTIDE SEQUENCE [LARGE SCALE GENOMIC DNA]</scope>
    <source>
        <strain evidence="4 5">Mal52</strain>
    </source>
</reference>
<dbReference type="InterPro" id="IPR023155">
    <property type="entry name" value="Cyt_c-552/4"/>
</dbReference>
<dbReference type="PANTHER" id="PTHR11575:SF24">
    <property type="entry name" value="5'-NUCLEOTIDASE"/>
    <property type="match status" value="1"/>
</dbReference>
<dbReference type="GO" id="GO:0009166">
    <property type="term" value="P:nucleotide catabolic process"/>
    <property type="evidence" value="ECO:0007669"/>
    <property type="project" value="InterPro"/>
</dbReference>
<feature type="region of interest" description="Disordered" evidence="1">
    <location>
        <begin position="26"/>
        <end position="53"/>
    </location>
</feature>
<evidence type="ECO:0000313" key="4">
    <source>
        <dbReference type="EMBL" id="QDU46484.1"/>
    </source>
</evidence>
<gene>
    <name evidence="4" type="primary">pcrC</name>
    <name evidence="4" type="ORF">Mal52_50050</name>
</gene>